<keyword evidence="3" id="KW-1185">Reference proteome</keyword>
<feature type="compositionally biased region" description="Low complexity" evidence="1">
    <location>
        <begin position="45"/>
        <end position="56"/>
    </location>
</feature>
<protein>
    <recommendedName>
        <fullName evidence="4">DUF3558 domain-containing protein</fullName>
    </recommendedName>
</protein>
<reference evidence="2 3" key="1">
    <citation type="submission" date="2021-03" db="EMBL/GenBank/DDBJ databases">
        <title>Sequencing the genomes of 1000 actinobacteria strains.</title>
        <authorList>
            <person name="Klenk H.-P."/>
        </authorList>
    </citation>
    <scope>NUCLEOTIDE SEQUENCE [LARGE SCALE GENOMIC DNA]</scope>
    <source>
        <strain evidence="2 3">DSM 45256</strain>
    </source>
</reference>
<proteinExistence type="predicted"/>
<sequence length="276" mass="27186">MRTERTTGWRPDGVVAAVLTILLGLPVAGCAPTVAGTPWPVGQGPARPADASAPAAPGTPPSSFTVPGPATSVAEHPTTTVAPGPASPEPPGPPAPPTAGGTTRTVPPAPVEVRAAPVPDGGHGAEPAPPAPPPTRAPAPLTADVVADECLLDADTLAGLLDATPAVAAANAGTERPDGSRSRACFAVGGSSTVSVNVYTTNRVTPDRYVRDAAGARAVTGTGEGTTAALLDTVAGPTLQLGTARHLVTIAVAGRAPSDEQWRTAARTAVAALARR</sequence>
<dbReference type="Proteomes" id="UP001519295">
    <property type="component" value="Unassembled WGS sequence"/>
</dbReference>
<organism evidence="2 3">
    <name type="scientific">Pseudonocardia parietis</name>
    <dbReference type="NCBI Taxonomy" id="570936"/>
    <lineage>
        <taxon>Bacteria</taxon>
        <taxon>Bacillati</taxon>
        <taxon>Actinomycetota</taxon>
        <taxon>Actinomycetes</taxon>
        <taxon>Pseudonocardiales</taxon>
        <taxon>Pseudonocardiaceae</taxon>
        <taxon>Pseudonocardia</taxon>
    </lineage>
</organism>
<evidence type="ECO:0000256" key="1">
    <source>
        <dbReference type="SAM" id="MobiDB-lite"/>
    </source>
</evidence>
<name>A0ABS4VU78_9PSEU</name>
<accession>A0ABS4VU78</accession>
<feature type="compositionally biased region" description="Low complexity" evidence="1">
    <location>
        <begin position="98"/>
        <end position="119"/>
    </location>
</feature>
<feature type="compositionally biased region" description="Pro residues" evidence="1">
    <location>
        <begin position="127"/>
        <end position="137"/>
    </location>
</feature>
<gene>
    <name evidence="2" type="ORF">JOF36_003042</name>
</gene>
<feature type="region of interest" description="Disordered" evidence="1">
    <location>
        <begin position="41"/>
        <end position="140"/>
    </location>
</feature>
<comment type="caution">
    <text evidence="2">The sequence shown here is derived from an EMBL/GenBank/DDBJ whole genome shotgun (WGS) entry which is preliminary data.</text>
</comment>
<evidence type="ECO:0000313" key="2">
    <source>
        <dbReference type="EMBL" id="MBP2367346.1"/>
    </source>
</evidence>
<evidence type="ECO:0000313" key="3">
    <source>
        <dbReference type="Proteomes" id="UP001519295"/>
    </source>
</evidence>
<evidence type="ECO:0008006" key="4">
    <source>
        <dbReference type="Google" id="ProtNLM"/>
    </source>
</evidence>
<dbReference type="EMBL" id="JAGINU010000001">
    <property type="protein sequence ID" value="MBP2367346.1"/>
    <property type="molecule type" value="Genomic_DNA"/>
</dbReference>
<feature type="compositionally biased region" description="Pro residues" evidence="1">
    <location>
        <begin position="85"/>
        <end position="97"/>
    </location>
</feature>
<dbReference type="RefSeq" id="WP_210027482.1">
    <property type="nucleotide sequence ID" value="NZ_JAGINU010000001.1"/>
</dbReference>